<dbReference type="EMBL" id="MU853227">
    <property type="protein sequence ID" value="KAK4124528.1"/>
    <property type="molecule type" value="Genomic_DNA"/>
</dbReference>
<name>A0AAN6U165_9PEZI</name>
<evidence type="ECO:0000313" key="1">
    <source>
        <dbReference type="EMBL" id="KAK4124528.1"/>
    </source>
</evidence>
<reference evidence="1" key="2">
    <citation type="submission" date="2023-05" db="EMBL/GenBank/DDBJ databases">
        <authorList>
            <consortium name="Lawrence Berkeley National Laboratory"/>
            <person name="Steindorff A."/>
            <person name="Hensen N."/>
            <person name="Bonometti L."/>
            <person name="Westerberg I."/>
            <person name="Brannstrom I.O."/>
            <person name="Guillou S."/>
            <person name="Cros-Aarteil S."/>
            <person name="Calhoun S."/>
            <person name="Haridas S."/>
            <person name="Kuo A."/>
            <person name="Mondo S."/>
            <person name="Pangilinan J."/>
            <person name="Riley R."/>
            <person name="Labutti K."/>
            <person name="Andreopoulos B."/>
            <person name="Lipzen A."/>
            <person name="Chen C."/>
            <person name="Yanf M."/>
            <person name="Daum C."/>
            <person name="Ng V."/>
            <person name="Clum A."/>
            <person name="Ohm R."/>
            <person name="Martin F."/>
            <person name="Silar P."/>
            <person name="Natvig D."/>
            <person name="Lalanne C."/>
            <person name="Gautier V."/>
            <person name="Ament-Velasquez S.L."/>
            <person name="Kruys A."/>
            <person name="Hutchinson M.I."/>
            <person name="Powell A.J."/>
            <person name="Barry K."/>
            <person name="Miller A.N."/>
            <person name="Grigoriev I.V."/>
            <person name="Debuchy R."/>
            <person name="Gladieux P."/>
            <person name="Thoren M.H."/>
            <person name="Johannesson H."/>
        </authorList>
    </citation>
    <scope>NUCLEOTIDE SEQUENCE</scope>
    <source>
        <strain evidence="1">CBS 731.68</strain>
    </source>
</reference>
<reference evidence="1" key="1">
    <citation type="journal article" date="2023" name="Mol. Phylogenet. Evol.">
        <title>Genome-scale phylogeny and comparative genomics of the fungal order Sordariales.</title>
        <authorList>
            <person name="Hensen N."/>
            <person name="Bonometti L."/>
            <person name="Westerberg I."/>
            <person name="Brannstrom I.O."/>
            <person name="Guillou S."/>
            <person name="Cros-Aarteil S."/>
            <person name="Calhoun S."/>
            <person name="Haridas S."/>
            <person name="Kuo A."/>
            <person name="Mondo S."/>
            <person name="Pangilinan J."/>
            <person name="Riley R."/>
            <person name="LaButti K."/>
            <person name="Andreopoulos B."/>
            <person name="Lipzen A."/>
            <person name="Chen C."/>
            <person name="Yan M."/>
            <person name="Daum C."/>
            <person name="Ng V."/>
            <person name="Clum A."/>
            <person name="Steindorff A."/>
            <person name="Ohm R.A."/>
            <person name="Martin F."/>
            <person name="Silar P."/>
            <person name="Natvig D.O."/>
            <person name="Lalanne C."/>
            <person name="Gautier V."/>
            <person name="Ament-Velasquez S.L."/>
            <person name="Kruys A."/>
            <person name="Hutchinson M.I."/>
            <person name="Powell A.J."/>
            <person name="Barry K."/>
            <person name="Miller A.N."/>
            <person name="Grigoriev I.V."/>
            <person name="Debuchy R."/>
            <person name="Gladieux P."/>
            <person name="Hiltunen Thoren M."/>
            <person name="Johannesson H."/>
        </authorList>
    </citation>
    <scope>NUCLEOTIDE SEQUENCE</scope>
    <source>
        <strain evidence="1">CBS 731.68</strain>
    </source>
</reference>
<evidence type="ECO:0000313" key="2">
    <source>
        <dbReference type="Proteomes" id="UP001302602"/>
    </source>
</evidence>
<organism evidence="1 2">
    <name type="scientific">Parathielavia appendiculata</name>
    <dbReference type="NCBI Taxonomy" id="2587402"/>
    <lineage>
        <taxon>Eukaryota</taxon>
        <taxon>Fungi</taxon>
        <taxon>Dikarya</taxon>
        <taxon>Ascomycota</taxon>
        <taxon>Pezizomycotina</taxon>
        <taxon>Sordariomycetes</taxon>
        <taxon>Sordariomycetidae</taxon>
        <taxon>Sordariales</taxon>
        <taxon>Chaetomiaceae</taxon>
        <taxon>Parathielavia</taxon>
    </lineage>
</organism>
<dbReference type="RefSeq" id="XP_062648299.1">
    <property type="nucleotide sequence ID" value="XM_062792820.1"/>
</dbReference>
<accession>A0AAN6U165</accession>
<dbReference type="AlphaFoldDB" id="A0AAN6U165"/>
<dbReference type="Proteomes" id="UP001302602">
    <property type="component" value="Unassembled WGS sequence"/>
</dbReference>
<sequence>MATFEKLQYSSGLQRSHPLRLQLLLPMALPLQLRQQLAKYSQQTKPSRTRRQLFQKVNKAFDRMDSNIAMLQAENEAPNSVFASIGAIRRAQIEAGAV</sequence>
<dbReference type="GeneID" id="87829589"/>
<keyword evidence="2" id="KW-1185">Reference proteome</keyword>
<comment type="caution">
    <text evidence="1">The sequence shown here is derived from an EMBL/GenBank/DDBJ whole genome shotgun (WGS) entry which is preliminary data.</text>
</comment>
<protein>
    <submittedName>
        <fullName evidence="1">Uncharacterized protein</fullName>
    </submittedName>
</protein>
<proteinExistence type="predicted"/>
<gene>
    <name evidence="1" type="ORF">N657DRAFT_644770</name>
</gene>